<dbReference type="Proteomes" id="UP000284842">
    <property type="component" value="Unassembled WGS sequence"/>
</dbReference>
<dbReference type="InParanoid" id="A0A409XBF1"/>
<organism evidence="1 2">
    <name type="scientific">Panaeolus cyanescens</name>
    <dbReference type="NCBI Taxonomy" id="181874"/>
    <lineage>
        <taxon>Eukaryota</taxon>
        <taxon>Fungi</taxon>
        <taxon>Dikarya</taxon>
        <taxon>Basidiomycota</taxon>
        <taxon>Agaricomycotina</taxon>
        <taxon>Agaricomycetes</taxon>
        <taxon>Agaricomycetidae</taxon>
        <taxon>Agaricales</taxon>
        <taxon>Agaricineae</taxon>
        <taxon>Galeropsidaceae</taxon>
        <taxon>Panaeolus</taxon>
    </lineage>
</organism>
<protein>
    <submittedName>
        <fullName evidence="1">Uncharacterized protein</fullName>
    </submittedName>
</protein>
<sequence>MDGLFMQTAAAVMQRDAPWLWKLIGSLLNADDKRRTIFNTESLSHPGEDLSHLSSSSERNLGDIGGLGEEDLPLSSEDLEELELLDSLQSHGPNTENVANQCNLLSLNIIDFIVTNCGYWQQIRVHLTAPMTMQRSQNFDVSWSFETGHCS</sequence>
<name>A0A409XBF1_9AGAR</name>
<dbReference type="EMBL" id="NHTK01004136">
    <property type="protein sequence ID" value="PPQ88060.1"/>
    <property type="molecule type" value="Genomic_DNA"/>
</dbReference>
<keyword evidence="2" id="KW-1185">Reference proteome</keyword>
<proteinExistence type="predicted"/>
<evidence type="ECO:0000313" key="1">
    <source>
        <dbReference type="EMBL" id="PPQ88060.1"/>
    </source>
</evidence>
<accession>A0A409XBF1</accession>
<reference evidence="1 2" key="1">
    <citation type="journal article" date="2018" name="Evol. Lett.">
        <title>Horizontal gene cluster transfer increased hallucinogenic mushroom diversity.</title>
        <authorList>
            <person name="Reynolds H.T."/>
            <person name="Vijayakumar V."/>
            <person name="Gluck-Thaler E."/>
            <person name="Korotkin H.B."/>
            <person name="Matheny P.B."/>
            <person name="Slot J.C."/>
        </authorList>
    </citation>
    <scope>NUCLEOTIDE SEQUENCE [LARGE SCALE GENOMIC DNA]</scope>
    <source>
        <strain evidence="1 2">2629</strain>
    </source>
</reference>
<evidence type="ECO:0000313" key="2">
    <source>
        <dbReference type="Proteomes" id="UP000284842"/>
    </source>
</evidence>
<gene>
    <name evidence="1" type="ORF">CVT24_002462</name>
</gene>
<dbReference type="AlphaFoldDB" id="A0A409XBF1"/>
<comment type="caution">
    <text evidence="1">The sequence shown here is derived from an EMBL/GenBank/DDBJ whole genome shotgun (WGS) entry which is preliminary data.</text>
</comment>